<comment type="caution">
    <text evidence="2">The sequence shown here is derived from an EMBL/GenBank/DDBJ whole genome shotgun (WGS) entry which is preliminary data.</text>
</comment>
<keyword evidence="1" id="KW-0472">Membrane</keyword>
<evidence type="ECO:0000256" key="1">
    <source>
        <dbReference type="SAM" id="Phobius"/>
    </source>
</evidence>
<dbReference type="Proteomes" id="UP000032066">
    <property type="component" value="Unassembled WGS sequence"/>
</dbReference>
<evidence type="ECO:0000313" key="2">
    <source>
        <dbReference type="EMBL" id="KIQ67021.1"/>
    </source>
</evidence>
<dbReference type="EMBL" id="JXZB01000001">
    <property type="protein sequence ID" value="KIQ67021.1"/>
    <property type="molecule type" value="Genomic_DNA"/>
</dbReference>
<name>A0A0D0P5X8_KITGR</name>
<evidence type="ECO:0000313" key="3">
    <source>
        <dbReference type="Proteomes" id="UP000032066"/>
    </source>
</evidence>
<reference evidence="2 3" key="1">
    <citation type="submission" date="2015-02" db="EMBL/GenBank/DDBJ databases">
        <title>Draft genome sequence of Kitasatospora griseola MF730-N6, a bafilomycin, terpentecin and satosporin producer.</title>
        <authorList>
            <person name="Arens J.C."/>
            <person name="Haltli B."/>
            <person name="Kerr R.G."/>
        </authorList>
    </citation>
    <scope>NUCLEOTIDE SEQUENCE [LARGE SCALE GENOMIC DNA]</scope>
    <source>
        <strain evidence="2 3">MF730-N6</strain>
    </source>
</reference>
<gene>
    <name evidence="2" type="ORF">TR51_06420</name>
</gene>
<proteinExistence type="predicted"/>
<dbReference type="STRING" id="2064.TR51_06420"/>
<protein>
    <submittedName>
        <fullName evidence="2">Uncharacterized protein</fullName>
    </submittedName>
</protein>
<feature type="transmembrane region" description="Helical" evidence="1">
    <location>
        <begin position="20"/>
        <end position="40"/>
    </location>
</feature>
<keyword evidence="1" id="KW-1133">Transmembrane helix</keyword>
<organism evidence="2 3">
    <name type="scientific">Kitasatospora griseola</name>
    <name type="common">Streptomyces griseolosporeus</name>
    <dbReference type="NCBI Taxonomy" id="2064"/>
    <lineage>
        <taxon>Bacteria</taxon>
        <taxon>Bacillati</taxon>
        <taxon>Actinomycetota</taxon>
        <taxon>Actinomycetes</taxon>
        <taxon>Kitasatosporales</taxon>
        <taxon>Streptomycetaceae</taxon>
        <taxon>Kitasatospora</taxon>
    </lineage>
</organism>
<keyword evidence="1" id="KW-0812">Transmembrane</keyword>
<keyword evidence="3" id="KW-1185">Reference proteome</keyword>
<dbReference type="PATRIC" id="fig|2064.6.peg.1406"/>
<sequence length="216" mass="23157">MDSASAAKHLQSLFDGGAGWALLVAITGCSTSVLQGVLAGRKIHARTERKIMSVRLEQVINGERLVPSLGAIRRVRALLALGHEARTIAAAAGVSKTVLSELIGGSVDEVRARTHDAIQAAFEQLAMTTGSSTRSVNRARKAQWAPPLAWDDIDDPAEVPQYGSTTNRAQQIVEDAGELARLGCPRDVIAERVGATWDYIVKVHSRQHVELPRIAA</sequence>
<dbReference type="AlphaFoldDB" id="A0A0D0P5X8"/>
<accession>A0A0D0P5X8</accession>